<dbReference type="InterPro" id="IPR015315">
    <property type="entry name" value="DUF1963"/>
</dbReference>
<dbReference type="OrthoDB" id="4775619at2"/>
<sequence length="301" mass="33456">MNHLEQLRSTAIERGIPAEAADRIGRFLRVAIWVCNANRYGIGSAERHGGVVGQNGGLPRLPAGTEWPYADISGLGRLPLPFIASLDCAKLPRAEGLELPADGSLLFFLAHEHALHASDEQEFARVVHLPAGTATVQVEQAPPHDEDWFESGFLRPPSDLVALVQPEMPGWFDEPENLEFESDVVQLQVGDTAHLEDLRSLFKELWSPVTTGADLYLGGYSMELGIGENAEYGMAEDAIAHDSPNRDRLVEEETVRLMSEWIPLAQFQLEDQVHVGRFLIRHEDLAARRFDLARSLTMFTE</sequence>
<dbReference type="SUPFAM" id="SSF103032">
    <property type="entry name" value="Hypothetical protein YwqG"/>
    <property type="match status" value="1"/>
</dbReference>
<dbReference type="RefSeq" id="WP_013227205.1">
    <property type="nucleotide sequence ID" value="NC_014318.1"/>
</dbReference>
<dbReference type="InterPro" id="IPR035948">
    <property type="entry name" value="YwqG-like_sf"/>
</dbReference>
<dbReference type="KEGG" id="amd:AMED_5385"/>
<evidence type="ECO:0000313" key="1">
    <source>
        <dbReference type="EMBL" id="ADJ47145.1"/>
    </source>
</evidence>
<evidence type="ECO:0000313" key="2">
    <source>
        <dbReference type="Proteomes" id="UP000000328"/>
    </source>
</evidence>
<dbReference type="Gene3D" id="2.30.320.10">
    <property type="entry name" value="YwqG-like"/>
    <property type="match status" value="1"/>
</dbReference>
<dbReference type="Proteomes" id="UP000000328">
    <property type="component" value="Chromosome"/>
</dbReference>
<dbReference type="EMBL" id="CP002000">
    <property type="protein sequence ID" value="ADJ47145.1"/>
    <property type="molecule type" value="Genomic_DNA"/>
</dbReference>
<proteinExistence type="predicted"/>
<organism evidence="1 2">
    <name type="scientific">Amycolatopsis mediterranei (strain U-32)</name>
    <dbReference type="NCBI Taxonomy" id="749927"/>
    <lineage>
        <taxon>Bacteria</taxon>
        <taxon>Bacillati</taxon>
        <taxon>Actinomycetota</taxon>
        <taxon>Actinomycetes</taxon>
        <taxon>Pseudonocardiales</taxon>
        <taxon>Pseudonocardiaceae</taxon>
        <taxon>Amycolatopsis</taxon>
    </lineage>
</organism>
<reference evidence="1 2" key="1">
    <citation type="journal article" date="2010" name="Cell Res.">
        <title>Complete genome sequence of the rifamycin SV-producing Amycolatopsis mediterranei U32 revealed its genetic characteristics in phylogeny and metabolism.</title>
        <authorList>
            <person name="Zhao W."/>
            <person name="Zhong Y."/>
            <person name="Yuan H."/>
            <person name="Wang J."/>
            <person name="Zheng H."/>
            <person name="Wang Y."/>
            <person name="Cen X."/>
            <person name="Xu F."/>
            <person name="Bai J."/>
            <person name="Han X."/>
            <person name="Lu G."/>
            <person name="Zhu Y."/>
            <person name="Shao Z."/>
            <person name="Yan H."/>
            <person name="Li C."/>
            <person name="Peng N."/>
            <person name="Zhang Z."/>
            <person name="Zhang Y."/>
            <person name="Lin W."/>
            <person name="Fan Y."/>
            <person name="Qin Z."/>
            <person name="Hu Y."/>
            <person name="Zhu B."/>
            <person name="Wang S."/>
            <person name="Ding X."/>
            <person name="Zhao G.P."/>
        </authorList>
    </citation>
    <scope>NUCLEOTIDE SEQUENCE [LARGE SCALE GENOMIC DNA]</scope>
    <source>
        <strain evidence="2">U-32</strain>
    </source>
</reference>
<dbReference type="Pfam" id="PF09234">
    <property type="entry name" value="DUF1963"/>
    <property type="match status" value="1"/>
</dbReference>
<dbReference type="HOGENOM" id="CLU_056726_2_0_11"/>
<dbReference type="GeneID" id="92873093"/>
<accession>A0A0H3D822</accession>
<dbReference type="AlphaFoldDB" id="A0A0H3D822"/>
<gene>
    <name evidence="1" type="ordered locus">AMED_5385</name>
</gene>
<evidence type="ECO:0008006" key="3">
    <source>
        <dbReference type="Google" id="ProtNLM"/>
    </source>
</evidence>
<name>A0A0H3D822_AMYMU</name>
<dbReference type="PATRIC" id="fig|749927.5.peg.5582"/>
<protein>
    <recommendedName>
        <fullName evidence="3">DUF1963 domain-containing protein</fullName>
    </recommendedName>
</protein>
<dbReference type="eggNOG" id="COG3878">
    <property type="taxonomic scope" value="Bacteria"/>
</dbReference>